<gene>
    <name evidence="1" type="ORF">SAMN06265182_1929</name>
</gene>
<dbReference type="AlphaFoldDB" id="A0A285NP61"/>
<dbReference type="EMBL" id="OBEI01000011">
    <property type="protein sequence ID" value="SNZ10713.1"/>
    <property type="molecule type" value="Genomic_DNA"/>
</dbReference>
<reference evidence="2" key="1">
    <citation type="submission" date="2017-09" db="EMBL/GenBank/DDBJ databases">
        <authorList>
            <person name="Varghese N."/>
            <person name="Submissions S."/>
        </authorList>
    </citation>
    <scope>NUCLEOTIDE SEQUENCE [LARGE SCALE GENOMIC DNA]</scope>
    <source>
        <strain evidence="2">DSM 15103</strain>
    </source>
</reference>
<proteinExistence type="predicted"/>
<dbReference type="RefSeq" id="WP_097001075.1">
    <property type="nucleotide sequence ID" value="NZ_OBEI01000011.1"/>
</dbReference>
<dbReference type="OrthoDB" id="1495763at2"/>
<evidence type="ECO:0008006" key="3">
    <source>
        <dbReference type="Google" id="ProtNLM"/>
    </source>
</evidence>
<sequence length="74" mass="8789">MWTEYISKQDDRWDLISYQFYGVSDKFDIIQQANEKEIPPEILYSPLLPAGLRLKIPILEEKPVKKLPKPAWKE</sequence>
<evidence type="ECO:0000313" key="2">
    <source>
        <dbReference type="Proteomes" id="UP000219036"/>
    </source>
</evidence>
<organism evidence="1 2">
    <name type="scientific">Persephonella hydrogeniphila</name>
    <dbReference type="NCBI Taxonomy" id="198703"/>
    <lineage>
        <taxon>Bacteria</taxon>
        <taxon>Pseudomonadati</taxon>
        <taxon>Aquificota</taxon>
        <taxon>Aquificia</taxon>
        <taxon>Aquificales</taxon>
        <taxon>Hydrogenothermaceae</taxon>
        <taxon>Persephonella</taxon>
    </lineage>
</organism>
<dbReference type="Proteomes" id="UP000219036">
    <property type="component" value="Unassembled WGS sequence"/>
</dbReference>
<protein>
    <recommendedName>
        <fullName evidence="3">Phage Tail Protein X</fullName>
    </recommendedName>
</protein>
<evidence type="ECO:0000313" key="1">
    <source>
        <dbReference type="EMBL" id="SNZ10713.1"/>
    </source>
</evidence>
<accession>A0A285NP61</accession>
<name>A0A285NP61_9AQUI</name>
<keyword evidence="2" id="KW-1185">Reference proteome</keyword>